<evidence type="ECO:0000256" key="4">
    <source>
        <dbReference type="ARBA" id="ARBA00022764"/>
    </source>
</evidence>
<dbReference type="PANTHER" id="PTHR30222:SF17">
    <property type="entry name" value="SPERMIDINE_PUTRESCINE-BINDING PERIPLASMIC PROTEIN"/>
    <property type="match status" value="1"/>
</dbReference>
<evidence type="ECO:0000256" key="3">
    <source>
        <dbReference type="ARBA" id="ARBA00022729"/>
    </source>
</evidence>
<evidence type="ECO:0000256" key="5">
    <source>
        <dbReference type="SAM" id="MobiDB-lite"/>
    </source>
</evidence>
<dbReference type="CDD" id="cd13590">
    <property type="entry name" value="PBP2_PotD_PotF_like"/>
    <property type="match status" value="1"/>
</dbReference>
<dbReference type="InterPro" id="IPR006311">
    <property type="entry name" value="TAT_signal"/>
</dbReference>
<comment type="subcellular location">
    <subcellularLocation>
        <location evidence="1">Periplasm</location>
    </subcellularLocation>
</comment>
<keyword evidence="3" id="KW-0732">Signal</keyword>
<dbReference type="Proteomes" id="UP000183015">
    <property type="component" value="Unassembled WGS sequence"/>
</dbReference>
<evidence type="ECO:0000256" key="2">
    <source>
        <dbReference type="ARBA" id="ARBA00022448"/>
    </source>
</evidence>
<organism evidence="6 7">
    <name type="scientific">Streptacidiphilus jiangxiensis</name>
    <dbReference type="NCBI Taxonomy" id="235985"/>
    <lineage>
        <taxon>Bacteria</taxon>
        <taxon>Bacillati</taxon>
        <taxon>Actinomycetota</taxon>
        <taxon>Actinomycetes</taxon>
        <taxon>Kitasatosporales</taxon>
        <taxon>Streptomycetaceae</taxon>
        <taxon>Streptacidiphilus</taxon>
    </lineage>
</organism>
<protein>
    <submittedName>
        <fullName evidence="6">Spermidine/putrescine transport system substrate-binding protein</fullName>
    </submittedName>
</protein>
<dbReference type="OrthoDB" id="9769319at2"/>
<sequence>MSDHLPQLSRRSLLRAGGLGALGLSLAGCGFSQPATVPVAQTEKPIDMKVDGPLVYFNWADYIDPSVFAGFQKEYGVKIIQSNFDSMPGMVAKLDAGNKYDVIFPSAKYAQRLAQAGRLYAIDHSKLRNAELVFGSYSYFDDPWYDPKSAHTVPFTMYKTGIGWRRDKLGALSGSWQDLWDAQSSGTTFLLDDEDEVLGMAALKLGLDPNTTAQGDLDRMTSLLQTLRPHLRGFSSDDYNNLLNGTATMTQAWSGDMVSVLSQAKDATLYGFEVAKEGSPINSDCFAIPANAEHPGTAMLFIDYMLRPENAIKTIQYLGYPMPVHGTEATYAAMVKQLPQCVIEPGDLKPSLYFRNPSGDGAQARDTAWTDVKAG</sequence>
<keyword evidence="4" id="KW-0574">Periplasm</keyword>
<dbReference type="eggNOG" id="COG0687">
    <property type="taxonomic scope" value="Bacteria"/>
</dbReference>
<reference evidence="7" key="1">
    <citation type="submission" date="2016-10" db="EMBL/GenBank/DDBJ databases">
        <authorList>
            <person name="Varghese N."/>
        </authorList>
    </citation>
    <scope>NUCLEOTIDE SEQUENCE [LARGE SCALE GENOMIC DNA]</scope>
    <source>
        <strain evidence="7">DSM 45096 / BCRC 16803 / CGMCC 4.1857 / CIP 109030 / JCM 12277 / KCTC 19219 / NBRC 100920 / 33214</strain>
    </source>
</reference>
<dbReference type="EMBL" id="FOAZ01000002">
    <property type="protein sequence ID" value="SEK56601.1"/>
    <property type="molecule type" value="Genomic_DNA"/>
</dbReference>
<dbReference type="PROSITE" id="PS51318">
    <property type="entry name" value="TAT"/>
    <property type="match status" value="1"/>
</dbReference>
<accession>A0A1H7I258</accession>
<dbReference type="Pfam" id="PF13416">
    <property type="entry name" value="SBP_bac_8"/>
    <property type="match status" value="1"/>
</dbReference>
<dbReference type="GO" id="GO:0015846">
    <property type="term" value="P:polyamine transport"/>
    <property type="evidence" value="ECO:0007669"/>
    <property type="project" value="InterPro"/>
</dbReference>
<dbReference type="InterPro" id="IPR006059">
    <property type="entry name" value="SBP"/>
</dbReference>
<dbReference type="PANTHER" id="PTHR30222">
    <property type="entry name" value="SPERMIDINE/PUTRESCINE-BINDING PERIPLASMIC PROTEIN"/>
    <property type="match status" value="1"/>
</dbReference>
<dbReference type="GO" id="GO:0019808">
    <property type="term" value="F:polyamine binding"/>
    <property type="evidence" value="ECO:0007669"/>
    <property type="project" value="InterPro"/>
</dbReference>
<dbReference type="GO" id="GO:0042597">
    <property type="term" value="C:periplasmic space"/>
    <property type="evidence" value="ECO:0007669"/>
    <property type="project" value="UniProtKB-SubCell"/>
</dbReference>
<dbReference type="PRINTS" id="PR00909">
    <property type="entry name" value="SPERMDNBNDNG"/>
</dbReference>
<keyword evidence="7" id="KW-1185">Reference proteome</keyword>
<evidence type="ECO:0000313" key="6">
    <source>
        <dbReference type="EMBL" id="SEK56601.1"/>
    </source>
</evidence>
<proteinExistence type="predicted"/>
<keyword evidence="2" id="KW-0813">Transport</keyword>
<dbReference type="SUPFAM" id="SSF53850">
    <property type="entry name" value="Periplasmic binding protein-like II"/>
    <property type="match status" value="1"/>
</dbReference>
<evidence type="ECO:0000313" key="7">
    <source>
        <dbReference type="Proteomes" id="UP000183015"/>
    </source>
</evidence>
<evidence type="ECO:0000256" key="1">
    <source>
        <dbReference type="ARBA" id="ARBA00004418"/>
    </source>
</evidence>
<dbReference type="InterPro" id="IPR001188">
    <property type="entry name" value="Sperm_putr-bd"/>
</dbReference>
<dbReference type="STRING" id="235985.SAMN05414137_102468"/>
<dbReference type="RefSeq" id="WP_042443773.1">
    <property type="nucleotide sequence ID" value="NZ_BBPN01000005.1"/>
</dbReference>
<gene>
    <name evidence="6" type="ORF">SAMN05414137_102468</name>
</gene>
<feature type="region of interest" description="Disordered" evidence="5">
    <location>
        <begin position="355"/>
        <end position="375"/>
    </location>
</feature>
<dbReference type="AlphaFoldDB" id="A0A1H7I258"/>
<name>A0A1H7I258_STRJI</name>
<dbReference type="Gene3D" id="3.40.190.10">
    <property type="entry name" value="Periplasmic binding protein-like II"/>
    <property type="match status" value="2"/>
</dbReference>